<dbReference type="GO" id="GO:0008237">
    <property type="term" value="F:metallopeptidase activity"/>
    <property type="evidence" value="ECO:0007669"/>
    <property type="project" value="UniProtKB-KW"/>
</dbReference>
<dbReference type="PANTHER" id="PTHR34448">
    <property type="entry name" value="AMINOPEPTIDASE"/>
    <property type="match status" value="1"/>
</dbReference>
<comment type="cofactor">
    <cofactor evidence="3">
        <name>Zn(2+)</name>
        <dbReference type="ChEBI" id="CHEBI:29105"/>
    </cofactor>
</comment>
<dbReference type="RefSeq" id="WP_127015626.1">
    <property type="nucleotide sequence ID" value="NZ_CP016379.1"/>
</dbReference>
<dbReference type="InterPro" id="IPR000787">
    <property type="entry name" value="Peptidase_M29"/>
</dbReference>
<gene>
    <name evidence="10" type="ORF">BBF96_02105</name>
</gene>
<comment type="cofactor">
    <cofactor evidence="2">
        <name>Mg(2+)</name>
        <dbReference type="ChEBI" id="CHEBI:18420"/>
    </cofactor>
</comment>
<evidence type="ECO:0000256" key="9">
    <source>
        <dbReference type="ARBA" id="ARBA00023049"/>
    </source>
</evidence>
<reference evidence="10 11" key="1">
    <citation type="submission" date="2016-07" db="EMBL/GenBank/DDBJ databases">
        <title>Genome and transcriptome analysis of iron-reducing fermentative bacteria Anoxybacter fermentans.</title>
        <authorList>
            <person name="Zeng X."/>
            <person name="Shao Z."/>
        </authorList>
    </citation>
    <scope>NUCLEOTIDE SEQUENCE [LARGE SCALE GENOMIC DNA]</scope>
    <source>
        <strain evidence="10 11">DY22613</strain>
    </source>
</reference>
<dbReference type="EMBL" id="CP016379">
    <property type="protein sequence ID" value="AZR72292.1"/>
    <property type="molecule type" value="Genomic_DNA"/>
</dbReference>
<name>A0A3S9SVJ9_9FIRM</name>
<evidence type="ECO:0000256" key="5">
    <source>
        <dbReference type="ARBA" id="ARBA00022438"/>
    </source>
</evidence>
<keyword evidence="5" id="KW-0031">Aminopeptidase</keyword>
<evidence type="ECO:0000256" key="4">
    <source>
        <dbReference type="ARBA" id="ARBA00008236"/>
    </source>
</evidence>
<dbReference type="KEGG" id="aft:BBF96_02105"/>
<dbReference type="Pfam" id="PF02073">
    <property type="entry name" value="Peptidase_M29"/>
    <property type="match status" value="1"/>
</dbReference>
<evidence type="ECO:0000256" key="6">
    <source>
        <dbReference type="ARBA" id="ARBA00022670"/>
    </source>
</evidence>
<dbReference type="PANTHER" id="PTHR34448:SF1">
    <property type="entry name" value="BLL6088 PROTEIN"/>
    <property type="match status" value="1"/>
</dbReference>
<evidence type="ECO:0000256" key="7">
    <source>
        <dbReference type="ARBA" id="ARBA00022723"/>
    </source>
</evidence>
<dbReference type="SUPFAM" id="SSF144052">
    <property type="entry name" value="Thermophilic metalloprotease-like"/>
    <property type="match status" value="1"/>
</dbReference>
<dbReference type="Proteomes" id="UP000267250">
    <property type="component" value="Chromosome"/>
</dbReference>
<dbReference type="InterPro" id="IPR035097">
    <property type="entry name" value="M29_N-terminal"/>
</dbReference>
<sequence>MGDPRIEKLADILVNYSVEVKEGERVLISGSILARPLIEEIVKKVAQAGAEPVTRITLETAGYLFMKYGSEEIIGRTNEVFLDMIKKCDALISINAPENTKYMSTIDPKRLSLHQKALMPISEYVMGGNVRWVGCNFPVPALAQEAEMSLEEYENFVYSATNIDWVENSKYQDKIKAIFDAGKEVRIVGPGTDLTFSIEGREGIKCDGRNNMPDGEIFYAPIENSANGYITYDFPAMRMGKEVSGIRLEFKDGKVVKASATKNEDFLLSSLDTDEGARYIGEFGIGVNYGIQRFTKDILFDEKIGGTIHLALGRAYPESGGKNVSAIHWDMIKDLRKDGKIILDGKVVAENGKFLIED</sequence>
<keyword evidence="8" id="KW-0378">Hydrolase</keyword>
<organism evidence="10 11">
    <name type="scientific">Anoxybacter fermentans</name>
    <dbReference type="NCBI Taxonomy" id="1323375"/>
    <lineage>
        <taxon>Bacteria</taxon>
        <taxon>Bacillati</taxon>
        <taxon>Bacillota</taxon>
        <taxon>Clostridia</taxon>
        <taxon>Halanaerobiales</taxon>
        <taxon>Anoxybacter</taxon>
    </lineage>
</organism>
<dbReference type="AlphaFoldDB" id="A0A3S9SVJ9"/>
<dbReference type="GO" id="GO:0004177">
    <property type="term" value="F:aminopeptidase activity"/>
    <property type="evidence" value="ECO:0007669"/>
    <property type="project" value="UniProtKB-KW"/>
</dbReference>
<keyword evidence="7" id="KW-0479">Metal-binding</keyword>
<keyword evidence="9" id="KW-0482">Metalloprotease</keyword>
<comment type="cofactor">
    <cofactor evidence="1">
        <name>Co(2+)</name>
        <dbReference type="ChEBI" id="CHEBI:48828"/>
    </cofactor>
</comment>
<protein>
    <recommendedName>
        <fullName evidence="12">Peptidase M29</fullName>
    </recommendedName>
</protein>
<evidence type="ECO:0000256" key="3">
    <source>
        <dbReference type="ARBA" id="ARBA00001947"/>
    </source>
</evidence>
<accession>A0A3S9SVJ9</accession>
<evidence type="ECO:0000313" key="10">
    <source>
        <dbReference type="EMBL" id="AZR72292.1"/>
    </source>
</evidence>
<evidence type="ECO:0000256" key="8">
    <source>
        <dbReference type="ARBA" id="ARBA00022801"/>
    </source>
</evidence>
<evidence type="ECO:0000256" key="2">
    <source>
        <dbReference type="ARBA" id="ARBA00001946"/>
    </source>
</evidence>
<keyword evidence="6" id="KW-0645">Protease</keyword>
<keyword evidence="11" id="KW-1185">Reference proteome</keyword>
<dbReference type="GO" id="GO:0006508">
    <property type="term" value="P:proteolysis"/>
    <property type="evidence" value="ECO:0007669"/>
    <property type="project" value="UniProtKB-KW"/>
</dbReference>
<evidence type="ECO:0000256" key="1">
    <source>
        <dbReference type="ARBA" id="ARBA00001941"/>
    </source>
</evidence>
<comment type="similarity">
    <text evidence="4">Belongs to the peptidase M29 family.</text>
</comment>
<dbReference type="OrthoDB" id="9803993at2"/>
<evidence type="ECO:0008006" key="12">
    <source>
        <dbReference type="Google" id="ProtNLM"/>
    </source>
</evidence>
<dbReference type="Gene3D" id="3.40.1830.10">
    <property type="entry name" value="Thermophilic metalloprotease (M29)"/>
    <property type="match status" value="1"/>
</dbReference>
<proteinExistence type="inferred from homology"/>
<dbReference type="InterPro" id="IPR052170">
    <property type="entry name" value="M29_Exopeptidase"/>
</dbReference>
<evidence type="ECO:0000313" key="11">
    <source>
        <dbReference type="Proteomes" id="UP000267250"/>
    </source>
</evidence>
<dbReference type="GO" id="GO:0046872">
    <property type="term" value="F:metal ion binding"/>
    <property type="evidence" value="ECO:0007669"/>
    <property type="project" value="UniProtKB-KW"/>
</dbReference>